<dbReference type="GO" id="GO:0003677">
    <property type="term" value="F:DNA binding"/>
    <property type="evidence" value="ECO:0007669"/>
    <property type="project" value="UniProtKB-KW"/>
</dbReference>
<organism evidence="2 3">
    <name type="scientific">Methylorubrum populi</name>
    <dbReference type="NCBI Taxonomy" id="223967"/>
    <lineage>
        <taxon>Bacteria</taxon>
        <taxon>Pseudomonadati</taxon>
        <taxon>Pseudomonadota</taxon>
        <taxon>Alphaproteobacteria</taxon>
        <taxon>Hyphomicrobiales</taxon>
        <taxon>Methylobacteriaceae</taxon>
        <taxon>Methylorubrum</taxon>
    </lineage>
</organism>
<keyword evidence="2" id="KW-0238">DNA-binding</keyword>
<dbReference type="RefSeq" id="WP_096486231.1">
    <property type="nucleotide sequence ID" value="NZ_AP014809.1"/>
</dbReference>
<reference evidence="2 3" key="1">
    <citation type="journal article" date="2016" name="Genome Announc.">
        <title>Complete Genome Sequence of Methylobacterium populi P-1M, Isolated from Pink-Pigmented Household Biofilm.</title>
        <authorList>
            <person name="Morohoshi T."/>
            <person name="Ikeda T."/>
        </authorList>
    </citation>
    <scope>NUCLEOTIDE SEQUENCE [LARGE SCALE GENOMIC DNA]</scope>
    <source>
        <strain evidence="2 3">P-1M</strain>
    </source>
</reference>
<gene>
    <name evidence="2" type="ORF">MPPM_3639</name>
</gene>
<sequence>MTAYIGILEKEPETLWGVWFPDLPGCIAAGETADETVAQASEALGQWLTLAHEDGRAPSRPRTIEELRSDADFAEAMASEHLAMLVRPPIDELDLDERRMHVIDTTAEQRGLSRRSLVRELVLKQIAS</sequence>
<evidence type="ECO:0000313" key="3">
    <source>
        <dbReference type="Proteomes" id="UP000218288"/>
    </source>
</evidence>
<dbReference type="SUPFAM" id="SSF143100">
    <property type="entry name" value="TTHA1013/TTHA0281-like"/>
    <property type="match status" value="1"/>
</dbReference>
<dbReference type="PANTHER" id="PTHR34504:SF2">
    <property type="entry name" value="UPF0150 PROTEIN SSL0259"/>
    <property type="match status" value="1"/>
</dbReference>
<accession>A0A160PHC7</accession>
<evidence type="ECO:0000259" key="1">
    <source>
        <dbReference type="Pfam" id="PF15919"/>
    </source>
</evidence>
<dbReference type="OrthoDB" id="9807959at2"/>
<name>A0A160PHC7_9HYPH</name>
<protein>
    <submittedName>
        <fullName evidence="2">Dna-binding protein</fullName>
    </submittedName>
</protein>
<proteinExistence type="predicted"/>
<dbReference type="Pfam" id="PF15919">
    <property type="entry name" value="HicB_lk_antitox"/>
    <property type="match status" value="1"/>
</dbReference>
<dbReference type="Proteomes" id="UP000218288">
    <property type="component" value="Chromosome"/>
</dbReference>
<dbReference type="InterPro" id="IPR035069">
    <property type="entry name" value="TTHA1013/TTHA0281-like"/>
</dbReference>
<dbReference type="Gene3D" id="3.30.160.250">
    <property type="match status" value="1"/>
</dbReference>
<dbReference type="EMBL" id="AP014809">
    <property type="protein sequence ID" value="BAU92244.1"/>
    <property type="molecule type" value="Genomic_DNA"/>
</dbReference>
<dbReference type="InterPro" id="IPR031807">
    <property type="entry name" value="HicB-like"/>
</dbReference>
<dbReference type="InterPro" id="IPR051404">
    <property type="entry name" value="TA_system_antitoxin"/>
</dbReference>
<dbReference type="PANTHER" id="PTHR34504">
    <property type="entry name" value="ANTITOXIN HICB"/>
    <property type="match status" value="1"/>
</dbReference>
<dbReference type="AlphaFoldDB" id="A0A160PHC7"/>
<feature type="domain" description="HicB-like antitoxin of toxin-antitoxin system" evidence="1">
    <location>
        <begin position="4"/>
        <end position="116"/>
    </location>
</feature>
<evidence type="ECO:0000313" key="2">
    <source>
        <dbReference type="EMBL" id="BAU92244.1"/>
    </source>
</evidence>